<comment type="caution">
    <text evidence="2">The sequence shown here is derived from an EMBL/GenBank/DDBJ whole genome shotgun (WGS) entry which is preliminary data.</text>
</comment>
<organism evidence="2 3">
    <name type="scientific">Cirrhinus mrigala</name>
    <name type="common">Mrigala</name>
    <dbReference type="NCBI Taxonomy" id="683832"/>
    <lineage>
        <taxon>Eukaryota</taxon>
        <taxon>Metazoa</taxon>
        <taxon>Chordata</taxon>
        <taxon>Craniata</taxon>
        <taxon>Vertebrata</taxon>
        <taxon>Euteleostomi</taxon>
        <taxon>Actinopterygii</taxon>
        <taxon>Neopterygii</taxon>
        <taxon>Teleostei</taxon>
        <taxon>Ostariophysi</taxon>
        <taxon>Cypriniformes</taxon>
        <taxon>Cyprinidae</taxon>
        <taxon>Labeoninae</taxon>
        <taxon>Labeonini</taxon>
        <taxon>Cirrhinus</taxon>
    </lineage>
</organism>
<feature type="non-terminal residue" evidence="2">
    <location>
        <position position="92"/>
    </location>
</feature>
<dbReference type="EMBL" id="JAMKFB020000001">
    <property type="protein sequence ID" value="KAL0203892.1"/>
    <property type="molecule type" value="Genomic_DNA"/>
</dbReference>
<reference evidence="2 3" key="1">
    <citation type="submission" date="2024-05" db="EMBL/GenBank/DDBJ databases">
        <title>Genome sequencing and assembly of Indian major carp, Cirrhinus mrigala (Hamilton, 1822).</title>
        <authorList>
            <person name="Mohindra V."/>
            <person name="Chowdhury L.M."/>
            <person name="Lal K."/>
            <person name="Jena J.K."/>
        </authorList>
    </citation>
    <scope>NUCLEOTIDE SEQUENCE [LARGE SCALE GENOMIC DNA]</scope>
    <source>
        <strain evidence="2">CM1030</strain>
        <tissue evidence="2">Blood</tissue>
    </source>
</reference>
<sequence>MYSFQKGSTRSQAGPEQGSGRQKLFGTAKSLPVSTNIPGSLAPVDVEQLRARLISAVPRRPQPNADVLVFPHRTKAQERQWAAQRPAQLEML</sequence>
<proteinExistence type="predicted"/>
<dbReference type="Proteomes" id="UP001529510">
    <property type="component" value="Unassembled WGS sequence"/>
</dbReference>
<feature type="compositionally biased region" description="Polar residues" evidence="1">
    <location>
        <begin position="1"/>
        <end position="14"/>
    </location>
</feature>
<gene>
    <name evidence="2" type="ORF">M9458_001910</name>
</gene>
<evidence type="ECO:0000313" key="3">
    <source>
        <dbReference type="Proteomes" id="UP001529510"/>
    </source>
</evidence>
<evidence type="ECO:0000256" key="1">
    <source>
        <dbReference type="SAM" id="MobiDB-lite"/>
    </source>
</evidence>
<dbReference type="AlphaFoldDB" id="A0ABD0S1I2"/>
<name>A0ABD0S1I2_CIRMR</name>
<accession>A0ABD0S1I2</accession>
<protein>
    <submittedName>
        <fullName evidence="2">Uncharacterized protein</fullName>
    </submittedName>
</protein>
<keyword evidence="3" id="KW-1185">Reference proteome</keyword>
<feature type="region of interest" description="Disordered" evidence="1">
    <location>
        <begin position="1"/>
        <end position="27"/>
    </location>
</feature>
<evidence type="ECO:0000313" key="2">
    <source>
        <dbReference type="EMBL" id="KAL0203892.1"/>
    </source>
</evidence>